<dbReference type="InterPro" id="IPR011009">
    <property type="entry name" value="Kinase-like_dom_sf"/>
</dbReference>
<evidence type="ECO:0000256" key="1">
    <source>
        <dbReference type="SAM" id="MobiDB-lite"/>
    </source>
</evidence>
<organism evidence="2 3">
    <name type="scientific">Streptomyces actuosus</name>
    <dbReference type="NCBI Taxonomy" id="1885"/>
    <lineage>
        <taxon>Bacteria</taxon>
        <taxon>Bacillati</taxon>
        <taxon>Actinomycetota</taxon>
        <taxon>Actinomycetes</taxon>
        <taxon>Kitasatosporales</taxon>
        <taxon>Streptomycetaceae</taxon>
        <taxon>Streptomyces</taxon>
    </lineage>
</organism>
<dbReference type="Proteomes" id="UP000788262">
    <property type="component" value="Unassembled WGS sequence"/>
</dbReference>
<proteinExistence type="predicted"/>
<sequence>MRTVTSRLGRRYQVEAHPFNDKGGQGLLYRCVDQDGVGRVYKEYKTPVSASSEVHRLHGLAVLGRDIVHRAENGRGVPGRGELATTAESSINWPIDVIHGRNGGVVGVVLPFIPPSFMFTDSNRRLSARTLAFLYLARAEPPPPAAQVRVGVLLRVCDIFKELEDLRLTHGDLSADNLVWREHDTHAYLIDCDGLTPWSAPPAHGVTTQEWTDPRCVAGKIPAHDRFSDRYALALVLYRGLFLNPGGPRWDRGHENGRWIKPAQFPGRLDPELRRMFSRALDDPFATTTRPGAADWHRALHRAFLTGGRPPSYRADALRVLDDYALPRRQEVQRKQAAQRPGATPATGLTVQAPRVQPQPRPQPRVNVRPQVTPPAQQGWSPGPPLQRRPAPAPVPARRRNRTWGIVAAAVAVLAVGGTSAYVFTHDSAAPTTGVPLRAGERCPAPVAARIPDGTGATLLHAYTTEAHRISLCQTVSGKIYYDGSWLHPDTAQKRSEEITVPAERTADGYRARNGSYQYIIRGRYVFVVPPEGGTTKYLLTETS</sequence>
<name>A0ABS2VKX0_STRAS</name>
<protein>
    <recommendedName>
        <fullName evidence="4">Protein kinase domain-containing protein</fullName>
    </recommendedName>
</protein>
<dbReference type="Gene3D" id="1.10.510.10">
    <property type="entry name" value="Transferase(Phosphotransferase) domain 1"/>
    <property type="match status" value="1"/>
</dbReference>
<feature type="compositionally biased region" description="Low complexity" evidence="1">
    <location>
        <begin position="364"/>
        <end position="375"/>
    </location>
</feature>
<dbReference type="SUPFAM" id="SSF56112">
    <property type="entry name" value="Protein kinase-like (PK-like)"/>
    <property type="match status" value="2"/>
</dbReference>
<reference evidence="2 3" key="1">
    <citation type="submission" date="2021-02" db="EMBL/GenBank/DDBJ databases">
        <title>Whole genome sequencing of Streptomyces actuosus VRA1.</title>
        <authorList>
            <person name="Sen G."/>
            <person name="Sen A."/>
        </authorList>
    </citation>
    <scope>NUCLEOTIDE SEQUENCE [LARGE SCALE GENOMIC DNA]</scope>
    <source>
        <strain evidence="2 3">VRA1</strain>
    </source>
</reference>
<feature type="region of interest" description="Disordered" evidence="1">
    <location>
        <begin position="331"/>
        <end position="397"/>
    </location>
</feature>
<keyword evidence="3" id="KW-1185">Reference proteome</keyword>
<gene>
    <name evidence="2" type="ORF">JS756_06440</name>
</gene>
<evidence type="ECO:0008006" key="4">
    <source>
        <dbReference type="Google" id="ProtNLM"/>
    </source>
</evidence>
<accession>A0ABS2VKX0</accession>
<dbReference type="RefSeq" id="WP_205381967.1">
    <property type="nucleotide sequence ID" value="NZ_JAFFZS010000003.1"/>
</dbReference>
<feature type="compositionally biased region" description="Pro residues" evidence="1">
    <location>
        <begin position="382"/>
        <end position="395"/>
    </location>
</feature>
<comment type="caution">
    <text evidence="2">The sequence shown here is derived from an EMBL/GenBank/DDBJ whole genome shotgun (WGS) entry which is preliminary data.</text>
</comment>
<evidence type="ECO:0000313" key="2">
    <source>
        <dbReference type="EMBL" id="MBN0043751.1"/>
    </source>
</evidence>
<evidence type="ECO:0000313" key="3">
    <source>
        <dbReference type="Proteomes" id="UP000788262"/>
    </source>
</evidence>
<dbReference type="EMBL" id="JAFFZS010000003">
    <property type="protein sequence ID" value="MBN0043751.1"/>
    <property type="molecule type" value="Genomic_DNA"/>
</dbReference>